<evidence type="ECO:0000313" key="1">
    <source>
        <dbReference type="EMBL" id="SPU00725.1"/>
    </source>
</evidence>
<evidence type="ECO:0000313" key="2">
    <source>
        <dbReference type="Proteomes" id="UP000251431"/>
    </source>
</evidence>
<reference evidence="1 2" key="1">
    <citation type="submission" date="2018-06" db="EMBL/GenBank/DDBJ databases">
        <authorList>
            <consortium name="Pathogen Informatics"/>
            <person name="Doyle S."/>
        </authorList>
    </citation>
    <scope>NUCLEOTIDE SEQUENCE [LARGE SCALE GENOMIC DNA]</scope>
    <source>
        <strain evidence="1 2">NCTC7582</strain>
    </source>
</reference>
<accession>A0A2X0XND6</accession>
<sequence>MSMATYIGFNFPVEIQDDYTENEVDINYFFSVKENRQIVQAKHFTTPYVYEIETKGEPIWQMHNENKVYSPHNYEKAKRTFHHVCDFLKKFLPKGDYCEIYICWIGEEGEEHEKKLALLLDQLSVDEVEIVEKCLMMVRN</sequence>
<dbReference type="RefSeq" id="WP_048390454.1">
    <property type="nucleotide sequence ID" value="NZ_CANLUV010000001.1"/>
</dbReference>
<gene>
    <name evidence="1" type="ORF">NCTC7582_03524</name>
</gene>
<name>A0A2X0XND6_9BACI</name>
<dbReference type="AlphaFoldDB" id="A0A2X0XND6"/>
<proteinExistence type="predicted"/>
<organism evidence="1 2">
    <name type="scientific">Lysinibacillus capsici</name>
    <dbReference type="NCBI Taxonomy" id="2115968"/>
    <lineage>
        <taxon>Bacteria</taxon>
        <taxon>Bacillati</taxon>
        <taxon>Bacillota</taxon>
        <taxon>Bacilli</taxon>
        <taxon>Bacillales</taxon>
        <taxon>Bacillaceae</taxon>
        <taxon>Lysinibacillus</taxon>
    </lineage>
</organism>
<dbReference type="EMBL" id="UAQE01000001">
    <property type="protein sequence ID" value="SPU00725.1"/>
    <property type="molecule type" value="Genomic_DNA"/>
</dbReference>
<dbReference type="Proteomes" id="UP000251431">
    <property type="component" value="Unassembled WGS sequence"/>
</dbReference>
<protein>
    <submittedName>
        <fullName evidence="1">Uncharacterized protein</fullName>
    </submittedName>
</protein>